<evidence type="ECO:0000313" key="5">
    <source>
        <dbReference type="Proteomes" id="UP000268372"/>
    </source>
</evidence>
<organism evidence="4 5">
    <name type="scientific">Paenimyroides viscosum</name>
    <dbReference type="NCBI Taxonomy" id="2488729"/>
    <lineage>
        <taxon>Bacteria</taxon>
        <taxon>Pseudomonadati</taxon>
        <taxon>Bacteroidota</taxon>
        <taxon>Flavobacteriia</taxon>
        <taxon>Flavobacteriales</taxon>
        <taxon>Flavobacteriaceae</taxon>
        <taxon>Paenimyroides</taxon>
    </lineage>
</organism>
<evidence type="ECO:0000256" key="1">
    <source>
        <dbReference type="ARBA" id="ARBA00007789"/>
    </source>
</evidence>
<dbReference type="AlphaFoldDB" id="A0A3P1B4T8"/>
<dbReference type="GO" id="GO:0016705">
    <property type="term" value="F:oxidoreductase activity, acting on paired donors, with incorporation or reduction of molecular oxygen"/>
    <property type="evidence" value="ECO:0007669"/>
    <property type="project" value="InterPro"/>
</dbReference>
<evidence type="ECO:0000313" key="4">
    <source>
        <dbReference type="EMBL" id="RRA96001.1"/>
    </source>
</evidence>
<dbReference type="RefSeq" id="WP_124898569.1">
    <property type="nucleotide sequence ID" value="NZ_RQTJ01000005.1"/>
</dbReference>
<evidence type="ECO:0000259" key="3">
    <source>
        <dbReference type="Pfam" id="PF00296"/>
    </source>
</evidence>
<protein>
    <recommendedName>
        <fullName evidence="2">Luciferase-like monooxygenase</fullName>
    </recommendedName>
</protein>
<dbReference type="Pfam" id="PF00296">
    <property type="entry name" value="Bac_luciferase"/>
    <property type="match status" value="1"/>
</dbReference>
<dbReference type="NCBIfam" id="TIGR03558">
    <property type="entry name" value="oxido_grp_1"/>
    <property type="match status" value="1"/>
</dbReference>
<dbReference type="InterPro" id="IPR036661">
    <property type="entry name" value="Luciferase-like_sf"/>
</dbReference>
<dbReference type="FunFam" id="3.20.20.30:FF:000002">
    <property type="entry name" value="LLM class flavin-dependent oxidoreductase"/>
    <property type="match status" value="1"/>
</dbReference>
<dbReference type="InterPro" id="IPR050766">
    <property type="entry name" value="Bact_Lucif_Oxidored"/>
</dbReference>
<name>A0A3P1B4T8_9FLAO</name>
<dbReference type="InterPro" id="IPR019949">
    <property type="entry name" value="CmoO-like"/>
</dbReference>
<dbReference type="EMBL" id="RQTJ01000005">
    <property type="protein sequence ID" value="RRA96001.1"/>
    <property type="molecule type" value="Genomic_DNA"/>
</dbReference>
<gene>
    <name evidence="4" type="ORF">EG242_03695</name>
</gene>
<dbReference type="PANTHER" id="PTHR30137:SF6">
    <property type="entry name" value="LUCIFERASE-LIKE MONOOXYGENASE"/>
    <property type="match status" value="1"/>
</dbReference>
<sequence length="328" mass="36647">MNYSFLDLVYVKENHTIQDAFNELKVTAQKADELQFTRYWLAEHHNMEGVASNATSVLMGYVAANTHKIRVGSGGVMLPNHSPLAIAEQFGTLAQIYPNRVDLGLGRAPGTDGLTAQHMNENFMQNVHEFPKNVSAIQQYISTENTESKVRAFVAEGTNVPVYMLGSSTDSAVLAAAYGLPYAFASHFAPQQLGAAFKFYTDEFQPNGEISAPYKIACVNVIIGETTEDAKLSASSFYKMFLGLIRNQRSKMKQPDMAFYDDWSVVEEAQISQMTAGSFIGDEENVARNLKHFIERYQINEIMMSCPIYSVEKRLYTMEKFASIISKI</sequence>
<comment type="caution">
    <text evidence="4">The sequence shown here is derived from an EMBL/GenBank/DDBJ whole genome shotgun (WGS) entry which is preliminary data.</text>
</comment>
<comment type="similarity">
    <text evidence="1">To bacterial alkanal monooxygenase alpha and beta chains.</text>
</comment>
<dbReference type="GO" id="GO:0005829">
    <property type="term" value="C:cytosol"/>
    <property type="evidence" value="ECO:0007669"/>
    <property type="project" value="TreeGrafter"/>
</dbReference>
<reference evidence="4 5" key="1">
    <citation type="submission" date="2018-11" db="EMBL/GenBank/DDBJ databases">
        <title>Flavobacterium sp. nov., YIM 102796 draft genome.</title>
        <authorList>
            <person name="Li G."/>
            <person name="Jiang Y."/>
        </authorList>
    </citation>
    <scope>NUCLEOTIDE SEQUENCE [LARGE SCALE GENOMIC DNA]</scope>
    <source>
        <strain evidence="4 5">YIM 102796</strain>
    </source>
</reference>
<dbReference type="SUPFAM" id="SSF51679">
    <property type="entry name" value="Bacterial luciferase-like"/>
    <property type="match status" value="1"/>
</dbReference>
<evidence type="ECO:0000256" key="2">
    <source>
        <dbReference type="ARBA" id="ARBA00074555"/>
    </source>
</evidence>
<feature type="domain" description="Luciferase-like" evidence="3">
    <location>
        <begin position="13"/>
        <end position="294"/>
    </location>
</feature>
<dbReference type="OrthoDB" id="9780518at2"/>
<proteinExistence type="predicted"/>
<keyword evidence="5" id="KW-1185">Reference proteome</keyword>
<dbReference type="Gene3D" id="3.20.20.30">
    <property type="entry name" value="Luciferase-like domain"/>
    <property type="match status" value="1"/>
</dbReference>
<dbReference type="InterPro" id="IPR011251">
    <property type="entry name" value="Luciferase-like_dom"/>
</dbReference>
<dbReference type="PANTHER" id="PTHR30137">
    <property type="entry name" value="LUCIFERASE-LIKE MONOOXYGENASE"/>
    <property type="match status" value="1"/>
</dbReference>
<dbReference type="Proteomes" id="UP000268372">
    <property type="component" value="Unassembled WGS sequence"/>
</dbReference>
<accession>A0A3P1B4T8</accession>